<reference evidence="3 4" key="1">
    <citation type="submission" date="2018-11" db="EMBL/GenBank/DDBJ databases">
        <authorList>
            <person name="Criscuolo A."/>
        </authorList>
    </citation>
    <scope>NUCLEOTIDE SEQUENCE [LARGE SCALE GENOMIC DNA]</scope>
    <source>
        <strain evidence="3">ACIP111625</strain>
    </source>
</reference>
<feature type="transmembrane region" description="Helical" evidence="1">
    <location>
        <begin position="239"/>
        <end position="267"/>
    </location>
</feature>
<evidence type="ECO:0000313" key="4">
    <source>
        <dbReference type="Proteomes" id="UP000277498"/>
    </source>
</evidence>
<keyword evidence="1" id="KW-0812">Transmembrane</keyword>
<keyword evidence="4" id="KW-1185">Reference proteome</keyword>
<protein>
    <submittedName>
        <fullName evidence="3">EamA-like transporter family protein</fullName>
    </submittedName>
</protein>
<proteinExistence type="predicted"/>
<name>A0A3P5WGE0_9RHOB</name>
<feature type="transmembrane region" description="Helical" evidence="1">
    <location>
        <begin position="210"/>
        <end position="227"/>
    </location>
</feature>
<dbReference type="RefSeq" id="WP_124084916.1">
    <property type="nucleotide sequence ID" value="NZ_UXAW01000033.1"/>
</dbReference>
<sequence>MPPTLSGQSKPALAALILGGMVIGASPVFVRLSEVGAVPTAFWRLALALVPLFFLARRPGAGGEAKPRGLRQIWLVSLPGLILGTELMAWHISLHMTSVANSTLLVNMAPVFVALYSWLILRRPPGRLFLFALVLTLLGVVVLKGGPAALGDGHLAGDAVAIFAAALYAAYLVILTRVRETFAASVIMLWSTAAAALAVLPFALADGGALLPWTLAGWLVLFGLSWLSQAGGQSLIAWALAWLPATFSSLTLLLQPVVAALLAWAVLGEALTPWQAVGGVIVLAGIWTARLAQKRG</sequence>
<feature type="transmembrane region" description="Helical" evidence="1">
    <location>
        <begin position="128"/>
        <end position="149"/>
    </location>
</feature>
<organism evidence="3 4">
    <name type="scientific">Pseudogemmobacter humi</name>
    <dbReference type="NCBI Taxonomy" id="2483812"/>
    <lineage>
        <taxon>Bacteria</taxon>
        <taxon>Pseudomonadati</taxon>
        <taxon>Pseudomonadota</taxon>
        <taxon>Alphaproteobacteria</taxon>
        <taxon>Rhodobacterales</taxon>
        <taxon>Paracoccaceae</taxon>
        <taxon>Pseudogemmobacter</taxon>
    </lineage>
</organism>
<evidence type="ECO:0000256" key="1">
    <source>
        <dbReference type="SAM" id="Phobius"/>
    </source>
</evidence>
<feature type="transmembrane region" description="Helical" evidence="1">
    <location>
        <begin position="182"/>
        <end position="204"/>
    </location>
</feature>
<dbReference type="InterPro" id="IPR000620">
    <property type="entry name" value="EamA_dom"/>
</dbReference>
<dbReference type="OrthoDB" id="8770617at2"/>
<keyword evidence="1" id="KW-1133">Transmembrane helix</keyword>
<feature type="domain" description="EamA" evidence="2">
    <location>
        <begin position="13"/>
        <end position="143"/>
    </location>
</feature>
<dbReference type="EMBL" id="UXAW01000033">
    <property type="protein sequence ID" value="VDC20415.1"/>
    <property type="molecule type" value="Genomic_DNA"/>
</dbReference>
<feature type="transmembrane region" description="Helical" evidence="1">
    <location>
        <begin position="155"/>
        <end position="175"/>
    </location>
</feature>
<dbReference type="AlphaFoldDB" id="A0A3P5WGE0"/>
<feature type="transmembrane region" description="Helical" evidence="1">
    <location>
        <begin position="104"/>
        <end position="121"/>
    </location>
</feature>
<dbReference type="InterPro" id="IPR037185">
    <property type="entry name" value="EmrE-like"/>
</dbReference>
<feature type="transmembrane region" description="Helical" evidence="1">
    <location>
        <begin position="12"/>
        <end position="30"/>
    </location>
</feature>
<feature type="transmembrane region" description="Helical" evidence="1">
    <location>
        <begin position="42"/>
        <end position="61"/>
    </location>
</feature>
<accession>A0A3P5WGE0</accession>
<gene>
    <name evidence="3" type="ORF">XINFAN_00486</name>
</gene>
<dbReference type="SUPFAM" id="SSF103481">
    <property type="entry name" value="Multidrug resistance efflux transporter EmrE"/>
    <property type="match status" value="2"/>
</dbReference>
<feature type="transmembrane region" description="Helical" evidence="1">
    <location>
        <begin position="73"/>
        <end position="92"/>
    </location>
</feature>
<dbReference type="PANTHER" id="PTHR22911">
    <property type="entry name" value="ACYL-MALONYL CONDENSING ENZYME-RELATED"/>
    <property type="match status" value="1"/>
</dbReference>
<feature type="domain" description="EamA" evidence="2">
    <location>
        <begin position="156"/>
        <end position="287"/>
    </location>
</feature>
<dbReference type="Proteomes" id="UP000277498">
    <property type="component" value="Unassembled WGS sequence"/>
</dbReference>
<dbReference type="PANTHER" id="PTHR22911:SF76">
    <property type="entry name" value="EAMA DOMAIN-CONTAINING PROTEIN"/>
    <property type="match status" value="1"/>
</dbReference>
<dbReference type="GO" id="GO:0016020">
    <property type="term" value="C:membrane"/>
    <property type="evidence" value="ECO:0007669"/>
    <property type="project" value="InterPro"/>
</dbReference>
<dbReference type="Pfam" id="PF00892">
    <property type="entry name" value="EamA"/>
    <property type="match status" value="2"/>
</dbReference>
<keyword evidence="1" id="KW-0472">Membrane</keyword>
<evidence type="ECO:0000259" key="2">
    <source>
        <dbReference type="Pfam" id="PF00892"/>
    </source>
</evidence>
<feature type="transmembrane region" description="Helical" evidence="1">
    <location>
        <begin position="273"/>
        <end position="292"/>
    </location>
</feature>
<evidence type="ECO:0000313" key="3">
    <source>
        <dbReference type="EMBL" id="VDC20415.1"/>
    </source>
</evidence>